<dbReference type="Proteomes" id="UP000287352">
    <property type="component" value="Unassembled WGS sequence"/>
</dbReference>
<keyword evidence="2" id="KW-1185">Reference proteome</keyword>
<comment type="caution">
    <text evidence="1">The sequence shown here is derived from an EMBL/GenBank/DDBJ whole genome shotgun (WGS) entry which is preliminary data.</text>
</comment>
<dbReference type="RefSeq" id="WP_126582980.1">
    <property type="nucleotide sequence ID" value="NZ_BIFR01000002.1"/>
</dbReference>
<protein>
    <recommendedName>
        <fullName evidence="3">Heme-binding protein</fullName>
    </recommendedName>
</protein>
<accession>A0A402A8R6</accession>
<evidence type="ECO:0000313" key="2">
    <source>
        <dbReference type="Proteomes" id="UP000287352"/>
    </source>
</evidence>
<organism evidence="1 2">
    <name type="scientific">Tengunoibacter tsumagoiensis</name>
    <dbReference type="NCBI Taxonomy" id="2014871"/>
    <lineage>
        <taxon>Bacteria</taxon>
        <taxon>Bacillati</taxon>
        <taxon>Chloroflexota</taxon>
        <taxon>Ktedonobacteria</taxon>
        <taxon>Ktedonobacterales</taxon>
        <taxon>Dictyobacteraceae</taxon>
        <taxon>Tengunoibacter</taxon>
    </lineage>
</organism>
<dbReference type="PANTHER" id="PTHR34309:SF1">
    <property type="entry name" value="PROTEIN GLCG"/>
    <property type="match status" value="1"/>
</dbReference>
<dbReference type="AlphaFoldDB" id="A0A402A8R6"/>
<dbReference type="InterPro" id="IPR038084">
    <property type="entry name" value="PduO/GlcC-like_sf"/>
</dbReference>
<dbReference type="EMBL" id="BIFR01000002">
    <property type="protein sequence ID" value="GCE15533.1"/>
    <property type="molecule type" value="Genomic_DNA"/>
</dbReference>
<dbReference type="Gene3D" id="3.30.450.150">
    <property type="entry name" value="Haem-degrading domain"/>
    <property type="match status" value="1"/>
</dbReference>
<sequence>MTQKLPTRPVLTLAAAKVMAAAAEDVALKNEWSVAIAIVDDSGSLLYFQRMDQNANSSVDVAIAKAIHAVNFRRPTSFHEDLLDKGNMVVLGMPGMLPLEGGIPLRVGEHVVGAIGVSGVRSSQDSIIAQAGEQALTTYLSDSGIIENDF</sequence>
<evidence type="ECO:0000313" key="1">
    <source>
        <dbReference type="EMBL" id="GCE15533.1"/>
    </source>
</evidence>
<dbReference type="Pfam" id="PF03928">
    <property type="entry name" value="HbpS-like"/>
    <property type="match status" value="1"/>
</dbReference>
<gene>
    <name evidence="1" type="ORF">KTT_53920</name>
</gene>
<dbReference type="InterPro" id="IPR005624">
    <property type="entry name" value="PduO/GlcC-like"/>
</dbReference>
<name>A0A402A8R6_9CHLR</name>
<dbReference type="OrthoDB" id="9778896at2"/>
<evidence type="ECO:0008006" key="3">
    <source>
        <dbReference type="Google" id="ProtNLM"/>
    </source>
</evidence>
<reference evidence="2" key="1">
    <citation type="submission" date="2018-12" db="EMBL/GenBank/DDBJ databases">
        <title>Tengunoibacter tsumagoiensis gen. nov., sp. nov., Dictyobacter kobayashii sp. nov., D. alpinus sp. nov., and D. joshuensis sp. nov. and description of Dictyobacteraceae fam. nov. within the order Ktedonobacterales isolated from Tengu-no-mugimeshi.</title>
        <authorList>
            <person name="Wang C.M."/>
            <person name="Zheng Y."/>
            <person name="Sakai Y."/>
            <person name="Toyoda A."/>
            <person name="Minakuchi Y."/>
            <person name="Abe K."/>
            <person name="Yokota A."/>
            <person name="Yabe S."/>
        </authorList>
    </citation>
    <scope>NUCLEOTIDE SEQUENCE [LARGE SCALE GENOMIC DNA]</scope>
    <source>
        <strain evidence="2">Uno3</strain>
    </source>
</reference>
<dbReference type="SUPFAM" id="SSF143744">
    <property type="entry name" value="GlcG-like"/>
    <property type="match status" value="1"/>
</dbReference>
<dbReference type="PANTHER" id="PTHR34309">
    <property type="entry name" value="SLR1406 PROTEIN"/>
    <property type="match status" value="1"/>
</dbReference>
<dbReference type="InterPro" id="IPR052517">
    <property type="entry name" value="GlcG_carb_metab_protein"/>
</dbReference>
<proteinExistence type="predicted"/>